<dbReference type="InterPro" id="IPR012336">
    <property type="entry name" value="Thioredoxin-like_fold"/>
</dbReference>
<feature type="signal peptide" evidence="2">
    <location>
        <begin position="1"/>
        <end position="18"/>
    </location>
</feature>
<gene>
    <name evidence="4" type="ORF">FDK22_09080</name>
</gene>
<accession>A0A5R8Y1X4</accession>
<name>A0A5R8Y1X4_9BACT</name>
<sequence length="160" mass="18897">MKYIFSFLFILFSVNSFANNILDIDNKIQEAKKQNKELMIFFHIPDCPYCEAMLNENFKNNTITTLIDKNFILVDIYTANKVDIVFKKFRGSPKEFAKHIKATAYPATLFMDENSNIIYSAIGYRNVQEYIHELKYIITKSYKQMPLDEFVVKMEIEDEL</sequence>
<evidence type="ECO:0000313" key="5">
    <source>
        <dbReference type="Proteomes" id="UP000308901"/>
    </source>
</evidence>
<dbReference type="OrthoDB" id="9811036at2"/>
<evidence type="ECO:0000256" key="2">
    <source>
        <dbReference type="SAM" id="SignalP"/>
    </source>
</evidence>
<dbReference type="PROSITE" id="PS51352">
    <property type="entry name" value="THIOREDOXIN_2"/>
    <property type="match status" value="1"/>
</dbReference>
<dbReference type="SUPFAM" id="SSF52833">
    <property type="entry name" value="Thioredoxin-like"/>
    <property type="match status" value="1"/>
</dbReference>
<feature type="chain" id="PRO_5024369861" evidence="2">
    <location>
        <begin position="19"/>
        <end position="160"/>
    </location>
</feature>
<dbReference type="Gene3D" id="3.40.30.10">
    <property type="entry name" value="Glutaredoxin"/>
    <property type="match status" value="1"/>
</dbReference>
<feature type="domain" description="Thioredoxin" evidence="3">
    <location>
        <begin position="8"/>
        <end position="139"/>
    </location>
</feature>
<dbReference type="InterPro" id="IPR013766">
    <property type="entry name" value="Thioredoxin_domain"/>
</dbReference>
<dbReference type="InterPro" id="IPR051099">
    <property type="entry name" value="AGR/TXD"/>
</dbReference>
<dbReference type="EMBL" id="VANU01000003">
    <property type="protein sequence ID" value="TLP38603.1"/>
    <property type="molecule type" value="Genomic_DNA"/>
</dbReference>
<protein>
    <submittedName>
        <fullName evidence="4">DUF255 domain-containing protein</fullName>
    </submittedName>
</protein>
<dbReference type="InterPro" id="IPR036249">
    <property type="entry name" value="Thioredoxin-like_sf"/>
</dbReference>
<comment type="caution">
    <text evidence="4">The sequence shown here is derived from an EMBL/GenBank/DDBJ whole genome shotgun (WGS) entry which is preliminary data.</text>
</comment>
<dbReference type="Pfam" id="PF13098">
    <property type="entry name" value="Thioredoxin_2"/>
    <property type="match status" value="1"/>
</dbReference>
<dbReference type="PANTHER" id="PTHR15337">
    <property type="entry name" value="ANTERIOR GRADIENT PROTEIN-RELATED"/>
    <property type="match status" value="1"/>
</dbReference>
<dbReference type="AlphaFoldDB" id="A0A5R8Y1X4"/>
<evidence type="ECO:0000256" key="1">
    <source>
        <dbReference type="ARBA" id="ARBA00022729"/>
    </source>
</evidence>
<keyword evidence="1 2" id="KW-0732">Signal</keyword>
<evidence type="ECO:0000259" key="3">
    <source>
        <dbReference type="PROSITE" id="PS51352"/>
    </source>
</evidence>
<dbReference type="PANTHER" id="PTHR15337:SF11">
    <property type="entry name" value="THIOREDOXIN DOMAIN-CONTAINING PROTEIN"/>
    <property type="match status" value="1"/>
</dbReference>
<keyword evidence="5" id="KW-1185">Reference proteome</keyword>
<organism evidence="4 5">
    <name type="scientific">Arcobacter arenosus</name>
    <dbReference type="NCBI Taxonomy" id="2576037"/>
    <lineage>
        <taxon>Bacteria</taxon>
        <taxon>Pseudomonadati</taxon>
        <taxon>Campylobacterota</taxon>
        <taxon>Epsilonproteobacteria</taxon>
        <taxon>Campylobacterales</taxon>
        <taxon>Arcobacteraceae</taxon>
        <taxon>Arcobacter</taxon>
    </lineage>
</organism>
<reference evidence="4 5" key="1">
    <citation type="submission" date="2019-05" db="EMBL/GenBank/DDBJ databases">
        <title>Arcobacter sp. nov., isolated from sea sediment.</title>
        <authorList>
            <person name="Kim W."/>
        </authorList>
    </citation>
    <scope>NUCLEOTIDE SEQUENCE [LARGE SCALE GENOMIC DNA]</scope>
    <source>
        <strain evidence="4 5">CAU 1517</strain>
    </source>
</reference>
<evidence type="ECO:0000313" key="4">
    <source>
        <dbReference type="EMBL" id="TLP38603.1"/>
    </source>
</evidence>
<dbReference type="RefSeq" id="WP_138152598.1">
    <property type="nucleotide sequence ID" value="NZ_VANU01000003.1"/>
</dbReference>
<proteinExistence type="predicted"/>
<dbReference type="Proteomes" id="UP000308901">
    <property type="component" value="Unassembled WGS sequence"/>
</dbReference>